<accession>A0AA39IED8</accession>
<dbReference type="EMBL" id="JAUEPT010000352">
    <property type="protein sequence ID" value="KAK0421709.1"/>
    <property type="molecule type" value="Genomic_DNA"/>
</dbReference>
<gene>
    <name evidence="1" type="ORF">EV421DRAFT_1746550</name>
</gene>
<keyword evidence="2" id="KW-1185">Reference proteome</keyword>
<evidence type="ECO:0000313" key="1">
    <source>
        <dbReference type="EMBL" id="KAK0421709.1"/>
    </source>
</evidence>
<dbReference type="Proteomes" id="UP001175226">
    <property type="component" value="Unassembled WGS sequence"/>
</dbReference>
<name>A0AA39IED8_9AGAR</name>
<protein>
    <submittedName>
        <fullName evidence="1">Uncharacterized protein</fullName>
    </submittedName>
</protein>
<evidence type="ECO:0000313" key="2">
    <source>
        <dbReference type="Proteomes" id="UP001175226"/>
    </source>
</evidence>
<reference evidence="1" key="1">
    <citation type="submission" date="2023-06" db="EMBL/GenBank/DDBJ databases">
        <authorList>
            <consortium name="Lawrence Berkeley National Laboratory"/>
            <person name="Ahrendt S."/>
            <person name="Sahu N."/>
            <person name="Indic B."/>
            <person name="Wong-Bajracharya J."/>
            <person name="Merenyi Z."/>
            <person name="Ke H.-M."/>
            <person name="Monk M."/>
            <person name="Kocsube S."/>
            <person name="Drula E."/>
            <person name="Lipzen A."/>
            <person name="Balint B."/>
            <person name="Henrissat B."/>
            <person name="Andreopoulos B."/>
            <person name="Martin F.M."/>
            <person name="Harder C.B."/>
            <person name="Rigling D."/>
            <person name="Ford K.L."/>
            <person name="Foster G.D."/>
            <person name="Pangilinan J."/>
            <person name="Papanicolaou A."/>
            <person name="Barry K."/>
            <person name="LaButti K."/>
            <person name="Viragh M."/>
            <person name="Koriabine M."/>
            <person name="Yan M."/>
            <person name="Riley R."/>
            <person name="Champramary S."/>
            <person name="Plett K.L."/>
            <person name="Tsai I.J."/>
            <person name="Slot J."/>
            <person name="Sipos G."/>
            <person name="Plett J."/>
            <person name="Nagy L.G."/>
            <person name="Grigoriev I.V."/>
        </authorList>
    </citation>
    <scope>NUCLEOTIDE SEQUENCE</scope>
    <source>
        <strain evidence="1">FPL87.14</strain>
    </source>
</reference>
<dbReference type="AlphaFoldDB" id="A0AA39IED8"/>
<organism evidence="1 2">
    <name type="scientific">Armillaria borealis</name>
    <dbReference type="NCBI Taxonomy" id="47425"/>
    <lineage>
        <taxon>Eukaryota</taxon>
        <taxon>Fungi</taxon>
        <taxon>Dikarya</taxon>
        <taxon>Basidiomycota</taxon>
        <taxon>Agaricomycotina</taxon>
        <taxon>Agaricomycetes</taxon>
        <taxon>Agaricomycetidae</taxon>
        <taxon>Agaricales</taxon>
        <taxon>Marasmiineae</taxon>
        <taxon>Physalacriaceae</taxon>
        <taxon>Armillaria</taxon>
    </lineage>
</organism>
<comment type="caution">
    <text evidence="1">The sequence shown here is derived from an EMBL/GenBank/DDBJ whole genome shotgun (WGS) entry which is preliminary data.</text>
</comment>
<proteinExistence type="predicted"/>
<sequence>MIVVMLASTRADTVIVPLEPQPILNTSAQAKIADAEQHTSAADFSFRLLFIATVDVRSPMRNRLPSCHNYSISGFHTQLWLFIPFRRGTSVAEDTKEDKGRWLECWKAGGRWDLYKGPDLSNIRIKGDGWIRRRSVLKGRPGVLYIPPVLTVIQGSKATFNHRVLGCIDGNGTSTSGYRASEGTDKSSREGLKVCVHEFTHAHIVAFGRGFVSIRSPIIVTLQVPCFGMLCQYMARVQLTAVARRMKSLHNSHVPPHSDDHLFPTSQT</sequence>